<protein>
    <recommendedName>
        <fullName evidence="3">DUF2188 domain-containing protein</fullName>
    </recommendedName>
</protein>
<evidence type="ECO:0000313" key="2">
    <source>
        <dbReference type="Proteomes" id="UP001597237"/>
    </source>
</evidence>
<proteinExistence type="predicted"/>
<dbReference type="EMBL" id="JBHUEY010000001">
    <property type="protein sequence ID" value="MFD1783850.1"/>
    <property type="molecule type" value="Genomic_DNA"/>
</dbReference>
<organism evidence="1 2">
    <name type="scientific">Phenylobacterium terrae</name>
    <dbReference type="NCBI Taxonomy" id="2665495"/>
    <lineage>
        <taxon>Bacteria</taxon>
        <taxon>Pseudomonadati</taxon>
        <taxon>Pseudomonadota</taxon>
        <taxon>Alphaproteobacteria</taxon>
        <taxon>Caulobacterales</taxon>
        <taxon>Caulobacteraceae</taxon>
        <taxon>Phenylobacterium</taxon>
    </lineage>
</organism>
<name>A0ABW4N3R5_9CAUL</name>
<evidence type="ECO:0008006" key="3">
    <source>
        <dbReference type="Google" id="ProtNLM"/>
    </source>
</evidence>
<dbReference type="RefSeq" id="WP_377282958.1">
    <property type="nucleotide sequence ID" value="NZ_JBHRSI010000008.1"/>
</dbReference>
<sequence>MDQLLLIAYKRGSRWVLLNDQARELGHYSREDEIIKAAESRLQGARRPGALLLETREGWREQVLEVA</sequence>
<gene>
    <name evidence="1" type="ORF">ACFSC0_10635</name>
</gene>
<accession>A0ABW4N3R5</accession>
<evidence type="ECO:0000313" key="1">
    <source>
        <dbReference type="EMBL" id="MFD1783850.1"/>
    </source>
</evidence>
<dbReference type="Proteomes" id="UP001597237">
    <property type="component" value="Unassembled WGS sequence"/>
</dbReference>
<reference evidence="2" key="1">
    <citation type="journal article" date="2019" name="Int. J. Syst. Evol. Microbiol.">
        <title>The Global Catalogue of Microorganisms (GCM) 10K type strain sequencing project: providing services to taxonomists for standard genome sequencing and annotation.</title>
        <authorList>
            <consortium name="The Broad Institute Genomics Platform"/>
            <consortium name="The Broad Institute Genome Sequencing Center for Infectious Disease"/>
            <person name="Wu L."/>
            <person name="Ma J."/>
        </authorList>
    </citation>
    <scope>NUCLEOTIDE SEQUENCE [LARGE SCALE GENOMIC DNA]</scope>
    <source>
        <strain evidence="2">DFY28</strain>
    </source>
</reference>
<comment type="caution">
    <text evidence="1">The sequence shown here is derived from an EMBL/GenBank/DDBJ whole genome shotgun (WGS) entry which is preliminary data.</text>
</comment>
<keyword evidence="2" id="KW-1185">Reference proteome</keyword>